<name>A0A7H1B0X8_9ACTN</name>
<dbReference type="EMBL" id="CP061281">
    <property type="protein sequence ID" value="QNS02383.1"/>
    <property type="molecule type" value="Genomic_DNA"/>
</dbReference>
<dbReference type="Gene3D" id="3.40.50.1820">
    <property type="entry name" value="alpha/beta hydrolase"/>
    <property type="match status" value="1"/>
</dbReference>
<dbReference type="InterPro" id="IPR000073">
    <property type="entry name" value="AB_hydrolase_1"/>
</dbReference>
<feature type="domain" description="AB hydrolase-1" evidence="1">
    <location>
        <begin position="5"/>
        <end position="219"/>
    </location>
</feature>
<dbReference type="InterPro" id="IPR052897">
    <property type="entry name" value="Sec-Metab_Biosynth_Hydrolase"/>
</dbReference>
<evidence type="ECO:0000313" key="2">
    <source>
        <dbReference type="EMBL" id="QNS02383.1"/>
    </source>
</evidence>
<gene>
    <name evidence="2" type="ORF">IAG42_01325</name>
</gene>
<dbReference type="PANTHER" id="PTHR37017:SF11">
    <property type="entry name" value="ESTERASE_LIPASE_THIOESTERASE DOMAIN-CONTAINING PROTEIN"/>
    <property type="match status" value="1"/>
</dbReference>
<proteinExistence type="predicted"/>
<dbReference type="RefSeq" id="WP_188335138.1">
    <property type="nucleotide sequence ID" value="NZ_CP061281.1"/>
</dbReference>
<dbReference type="InterPro" id="IPR029058">
    <property type="entry name" value="AB_hydrolase_fold"/>
</dbReference>
<evidence type="ECO:0000313" key="3">
    <source>
        <dbReference type="Proteomes" id="UP000516428"/>
    </source>
</evidence>
<dbReference type="Pfam" id="PF12697">
    <property type="entry name" value="Abhydrolase_6"/>
    <property type="match status" value="1"/>
</dbReference>
<dbReference type="Proteomes" id="UP000516428">
    <property type="component" value="Chromosome"/>
</dbReference>
<sequence length="228" mass="24807">MSTYVLIHGAGDVGWYWHLVGAELRARGHDVVAPDLPADDDALTLDDYADAVVEAVGDRRGLVVVGQSFGAFTAPLVAVRRPVDELVLVAGMVPAPGESPDEWWSRTGYAEAVRRQAAHDGGLTGSDDPYAAFYHDVPRTLADEAMSKERAHPSAAASAQPWPLEAWPDVPTRYVLCTEDRFFPPDFLRRVVRERLGVVPEEIAASHAVALSRPVELARMLTGGRSDR</sequence>
<dbReference type="AlphaFoldDB" id="A0A7H1B0X8"/>
<protein>
    <submittedName>
        <fullName evidence="2">Alpha/beta hydrolase</fullName>
    </submittedName>
</protein>
<evidence type="ECO:0000259" key="1">
    <source>
        <dbReference type="Pfam" id="PF12697"/>
    </source>
</evidence>
<dbReference type="GO" id="GO:0016787">
    <property type="term" value="F:hydrolase activity"/>
    <property type="evidence" value="ECO:0007669"/>
    <property type="project" value="UniProtKB-KW"/>
</dbReference>
<dbReference type="KEGG" id="sxn:IAG42_01325"/>
<organism evidence="2 3">
    <name type="scientific">Streptomyces xanthii</name>
    <dbReference type="NCBI Taxonomy" id="2768069"/>
    <lineage>
        <taxon>Bacteria</taxon>
        <taxon>Bacillati</taxon>
        <taxon>Actinomycetota</taxon>
        <taxon>Actinomycetes</taxon>
        <taxon>Kitasatosporales</taxon>
        <taxon>Streptomycetaceae</taxon>
        <taxon>Streptomyces</taxon>
    </lineage>
</organism>
<reference evidence="2 3" key="1">
    <citation type="submission" date="2020-09" db="EMBL/GenBank/DDBJ databases">
        <title>A novel species.</title>
        <authorList>
            <person name="Gao J."/>
        </authorList>
    </citation>
    <scope>NUCLEOTIDE SEQUENCE [LARGE SCALE GENOMIC DNA]</scope>
    <source>
        <strain evidence="2 3">CRXT-Y-14</strain>
    </source>
</reference>
<dbReference type="SUPFAM" id="SSF53474">
    <property type="entry name" value="alpha/beta-Hydrolases"/>
    <property type="match status" value="1"/>
</dbReference>
<keyword evidence="2" id="KW-0378">Hydrolase</keyword>
<dbReference type="PANTHER" id="PTHR37017">
    <property type="entry name" value="AB HYDROLASE-1 DOMAIN-CONTAINING PROTEIN-RELATED"/>
    <property type="match status" value="1"/>
</dbReference>
<keyword evidence="3" id="KW-1185">Reference proteome</keyword>
<accession>A0A7H1B0X8</accession>